<dbReference type="InterPro" id="IPR004378">
    <property type="entry name" value="F420H2_quin_Rdtase"/>
</dbReference>
<gene>
    <name evidence="1" type="ORF">AWN90_21665</name>
</gene>
<accession>A0A164NSJ8</accession>
<dbReference type="Pfam" id="PF04075">
    <property type="entry name" value="F420H2_quin_red"/>
    <property type="match status" value="1"/>
</dbReference>
<proteinExistence type="predicted"/>
<sequence length="144" mass="15783">MASQRVVNRIVGVLLRVPGVSIAVGRRLVLLHIVGRKSGKHYDIPVAYTRYDGSLLIGTSFAWGRNLRTGDRIGVVLQGKRRTADVRAISDEAGVVEYYGIIVRDNHAFAKFNNIGFTATGDPDPDHLHQAYAAGARAFLLTLR</sequence>
<dbReference type="GO" id="GO:0016491">
    <property type="term" value="F:oxidoreductase activity"/>
    <property type="evidence" value="ECO:0007669"/>
    <property type="project" value="InterPro"/>
</dbReference>
<evidence type="ECO:0008006" key="3">
    <source>
        <dbReference type="Google" id="ProtNLM"/>
    </source>
</evidence>
<keyword evidence="2" id="KW-1185">Reference proteome</keyword>
<dbReference type="OrthoDB" id="3292498at2"/>
<dbReference type="Gene3D" id="2.30.110.10">
    <property type="entry name" value="Electron Transport, Fmn-binding Protein, Chain A"/>
    <property type="match status" value="1"/>
</dbReference>
<name>A0A164NSJ8_9NOCA</name>
<evidence type="ECO:0000313" key="2">
    <source>
        <dbReference type="Proteomes" id="UP000076512"/>
    </source>
</evidence>
<evidence type="ECO:0000313" key="1">
    <source>
        <dbReference type="EMBL" id="KZM74674.1"/>
    </source>
</evidence>
<dbReference type="STRING" id="455432.AWN90_21665"/>
<dbReference type="InterPro" id="IPR012349">
    <property type="entry name" value="Split_barrel_FMN-bd"/>
</dbReference>
<dbReference type="EMBL" id="LWGR01000004">
    <property type="protein sequence ID" value="KZM74674.1"/>
    <property type="molecule type" value="Genomic_DNA"/>
</dbReference>
<protein>
    <recommendedName>
        <fullName evidence="3">DUF385 domain-containing protein</fullName>
    </recommendedName>
</protein>
<dbReference type="Proteomes" id="UP000076512">
    <property type="component" value="Unassembled WGS sequence"/>
</dbReference>
<organism evidence="1 2">
    <name type="scientific">Nocardia terpenica</name>
    <dbReference type="NCBI Taxonomy" id="455432"/>
    <lineage>
        <taxon>Bacteria</taxon>
        <taxon>Bacillati</taxon>
        <taxon>Actinomycetota</taxon>
        <taxon>Actinomycetes</taxon>
        <taxon>Mycobacteriales</taxon>
        <taxon>Nocardiaceae</taxon>
        <taxon>Nocardia</taxon>
    </lineage>
</organism>
<reference evidence="1 2" key="1">
    <citation type="submission" date="2016-04" db="EMBL/GenBank/DDBJ databases">
        <authorList>
            <person name="Evans L.H."/>
            <person name="Alamgir A."/>
            <person name="Owens N."/>
            <person name="Weber N.D."/>
            <person name="Virtaneva K."/>
            <person name="Barbian K."/>
            <person name="Babar A."/>
            <person name="Rosenke K."/>
        </authorList>
    </citation>
    <scope>NUCLEOTIDE SEQUENCE [LARGE SCALE GENOMIC DNA]</scope>
    <source>
        <strain evidence="1 2">IFM 0406</strain>
    </source>
</reference>
<dbReference type="AlphaFoldDB" id="A0A164NSJ8"/>
<comment type="caution">
    <text evidence="1">The sequence shown here is derived from an EMBL/GenBank/DDBJ whole genome shotgun (WGS) entry which is preliminary data.</text>
</comment>